<feature type="region of interest" description="Disordered" evidence="2">
    <location>
        <begin position="244"/>
        <end position="263"/>
    </location>
</feature>
<evidence type="ECO:0000256" key="1">
    <source>
        <dbReference type="SAM" id="Coils"/>
    </source>
</evidence>
<feature type="coiled-coil region" evidence="1">
    <location>
        <begin position="202"/>
        <end position="236"/>
    </location>
</feature>
<dbReference type="Proteomes" id="UP000236333">
    <property type="component" value="Unassembled WGS sequence"/>
</dbReference>
<sequence length="326" mass="35233">MADVVRQLGELQQQYTDKCTACTSAEHKLDRAAAARRQAELVAAELAERAQGQDARIQQLQARCVGLEAELARMQSNSITAEHVSQQLEKVEALYRSRVEAIKGDCREKLAAQDGAARARLVEAQAETTELLARVKRAALQEVQRAEAFLEGKVGWQAVAQTQKPVRNKAANWASGTSARVVELRSELVAQAQSLVQTQLDAAAARQAVVLVEERLEAAEATCRMLRTENVAIRQQLVALTTTRPPMGASAGPAPGRESLAATDVETSREREAAAQAAALQAAQADAGAREMLEGARREQVATSLALLAQLRRVQALEAMRLSDLQ</sequence>
<gene>
    <name evidence="3" type="ORF">TSOC_003394</name>
</gene>
<keyword evidence="1" id="KW-0175">Coiled coil</keyword>
<feature type="non-terminal residue" evidence="3">
    <location>
        <position position="326"/>
    </location>
</feature>
<feature type="coiled-coil region" evidence="1">
    <location>
        <begin position="29"/>
        <end position="77"/>
    </location>
</feature>
<evidence type="ECO:0000256" key="2">
    <source>
        <dbReference type="SAM" id="MobiDB-lite"/>
    </source>
</evidence>
<name>A0A2J8ABN3_9CHLO</name>
<dbReference type="OrthoDB" id="552563at2759"/>
<feature type="compositionally biased region" description="Low complexity" evidence="2">
    <location>
        <begin position="245"/>
        <end position="256"/>
    </location>
</feature>
<proteinExistence type="predicted"/>
<keyword evidence="4" id="KW-1185">Reference proteome</keyword>
<organism evidence="3 4">
    <name type="scientific">Tetrabaena socialis</name>
    <dbReference type="NCBI Taxonomy" id="47790"/>
    <lineage>
        <taxon>Eukaryota</taxon>
        <taxon>Viridiplantae</taxon>
        <taxon>Chlorophyta</taxon>
        <taxon>core chlorophytes</taxon>
        <taxon>Chlorophyceae</taxon>
        <taxon>CS clade</taxon>
        <taxon>Chlamydomonadales</taxon>
        <taxon>Tetrabaenaceae</taxon>
        <taxon>Tetrabaena</taxon>
    </lineage>
</organism>
<accession>A0A2J8ABN3</accession>
<evidence type="ECO:0000313" key="3">
    <source>
        <dbReference type="EMBL" id="PNH09930.1"/>
    </source>
</evidence>
<evidence type="ECO:0000313" key="4">
    <source>
        <dbReference type="Proteomes" id="UP000236333"/>
    </source>
</evidence>
<comment type="caution">
    <text evidence="3">The sequence shown here is derived from an EMBL/GenBank/DDBJ whole genome shotgun (WGS) entry which is preliminary data.</text>
</comment>
<protein>
    <submittedName>
        <fullName evidence="3">Uncharacterized protein</fullName>
    </submittedName>
</protein>
<dbReference type="EMBL" id="PGGS01000073">
    <property type="protein sequence ID" value="PNH09930.1"/>
    <property type="molecule type" value="Genomic_DNA"/>
</dbReference>
<dbReference type="AlphaFoldDB" id="A0A2J8ABN3"/>
<reference evidence="3 4" key="1">
    <citation type="journal article" date="2017" name="Mol. Biol. Evol.">
        <title>The 4-celled Tetrabaena socialis nuclear genome reveals the essential components for genetic control of cell number at the origin of multicellularity in the volvocine lineage.</title>
        <authorList>
            <person name="Featherston J."/>
            <person name="Arakaki Y."/>
            <person name="Hanschen E.R."/>
            <person name="Ferris P.J."/>
            <person name="Michod R.E."/>
            <person name="Olson B.J.S.C."/>
            <person name="Nozaki H."/>
            <person name="Durand P.M."/>
        </authorList>
    </citation>
    <scope>NUCLEOTIDE SEQUENCE [LARGE SCALE GENOMIC DNA]</scope>
    <source>
        <strain evidence="3 4">NIES-571</strain>
    </source>
</reference>